<keyword evidence="2" id="KW-1185">Reference proteome</keyword>
<sequence length="225" mass="24367">MVFLSSNSLHTGFVTLTGTNLIVELAESQSPELPIGWPTTLQHNTKYTIATMNRQMQVMARRYSLPTSVVIYVDSGPSSDSSLFCGDFNRPCSSIEFGWKIVEVFGFSSLSISILHNTTQKEQIKIMSQHEVVIESGPSTKPELFVSPSLSSSSLEGEGMVDVSGGRLWIHQVDVALSDSPSLIFIRMVGGQLTLESCSLTSTSSTPQLESAASLCSWSGRSDCS</sequence>
<proteinExistence type="predicted"/>
<dbReference type="Proteomes" id="UP001281761">
    <property type="component" value="Unassembled WGS sequence"/>
</dbReference>
<gene>
    <name evidence="1" type="ORF">BLNAU_24905</name>
</gene>
<accession>A0ABQ9WLH8</accession>
<name>A0ABQ9WLH8_9EUKA</name>
<dbReference type="EMBL" id="JARBJD010000724">
    <property type="protein sequence ID" value="KAK2940183.1"/>
    <property type="molecule type" value="Genomic_DNA"/>
</dbReference>
<organism evidence="1 2">
    <name type="scientific">Blattamonas nauphoetae</name>
    <dbReference type="NCBI Taxonomy" id="2049346"/>
    <lineage>
        <taxon>Eukaryota</taxon>
        <taxon>Metamonada</taxon>
        <taxon>Preaxostyla</taxon>
        <taxon>Oxymonadida</taxon>
        <taxon>Blattamonas</taxon>
    </lineage>
</organism>
<reference evidence="1 2" key="1">
    <citation type="journal article" date="2022" name="bioRxiv">
        <title>Genomics of Preaxostyla Flagellates Illuminates Evolutionary Transitions and the Path Towards Mitochondrial Loss.</title>
        <authorList>
            <person name="Novak L.V.F."/>
            <person name="Treitli S.C."/>
            <person name="Pyrih J."/>
            <person name="Halakuc P."/>
            <person name="Pipaliya S.V."/>
            <person name="Vacek V."/>
            <person name="Brzon O."/>
            <person name="Soukal P."/>
            <person name="Eme L."/>
            <person name="Dacks J.B."/>
            <person name="Karnkowska A."/>
            <person name="Elias M."/>
            <person name="Hampl V."/>
        </authorList>
    </citation>
    <scope>NUCLEOTIDE SEQUENCE [LARGE SCALE GENOMIC DNA]</scope>
    <source>
        <strain evidence="1">NAU3</strain>
        <tissue evidence="1">Gut</tissue>
    </source>
</reference>
<evidence type="ECO:0000313" key="1">
    <source>
        <dbReference type="EMBL" id="KAK2940183.1"/>
    </source>
</evidence>
<protein>
    <submittedName>
        <fullName evidence="1">Uncharacterized protein</fullName>
    </submittedName>
</protein>
<comment type="caution">
    <text evidence="1">The sequence shown here is derived from an EMBL/GenBank/DDBJ whole genome shotgun (WGS) entry which is preliminary data.</text>
</comment>
<evidence type="ECO:0000313" key="2">
    <source>
        <dbReference type="Proteomes" id="UP001281761"/>
    </source>
</evidence>